<evidence type="ECO:0000313" key="4">
    <source>
        <dbReference type="EMBL" id="CUN15425.1"/>
    </source>
</evidence>
<dbReference type="PATRIC" id="fig|245018.3.peg.418"/>
<gene>
    <name evidence="2" type="ORF">CL2_30160</name>
    <name evidence="4" type="ORF">ERS852425_02971</name>
    <name evidence="3" type="ORF">ERS852571_00871</name>
</gene>
<evidence type="ECO:0000313" key="3">
    <source>
        <dbReference type="EMBL" id="CUM83660.1"/>
    </source>
</evidence>
<dbReference type="EMBL" id="CYXY01000004">
    <property type="protein sequence ID" value="CUM83660.1"/>
    <property type="molecule type" value="Genomic_DNA"/>
</dbReference>
<dbReference type="Gene3D" id="3.30.160.250">
    <property type="match status" value="1"/>
</dbReference>
<dbReference type="RefSeq" id="WP_008393570.1">
    <property type="nucleotide sequence ID" value="NC_021016.1"/>
</dbReference>
<organism evidence="2 5">
    <name type="scientific">Anaerostipes hadrus</name>
    <dbReference type="NCBI Taxonomy" id="649756"/>
    <lineage>
        <taxon>Bacteria</taxon>
        <taxon>Bacillati</taxon>
        <taxon>Bacillota</taxon>
        <taxon>Clostridia</taxon>
        <taxon>Lachnospirales</taxon>
        <taxon>Lachnospiraceae</taxon>
        <taxon>Anaerostipes</taxon>
    </lineage>
</organism>
<evidence type="ECO:0000313" key="2">
    <source>
        <dbReference type="EMBL" id="CBL39787.1"/>
    </source>
</evidence>
<dbReference type="SUPFAM" id="SSF143100">
    <property type="entry name" value="TTHA1013/TTHA0281-like"/>
    <property type="match status" value="1"/>
</dbReference>
<evidence type="ECO:0000313" key="6">
    <source>
        <dbReference type="Proteomes" id="UP000095553"/>
    </source>
</evidence>
<dbReference type="InterPro" id="IPR035069">
    <property type="entry name" value="TTHA1013/TTHA0281-like"/>
</dbReference>
<reference evidence="2 5" key="2">
    <citation type="submission" date="2010-03" db="EMBL/GenBank/DDBJ databases">
        <authorList>
            <person name="Pajon A."/>
        </authorList>
    </citation>
    <scope>NUCLEOTIDE SEQUENCE [LARGE SCALE GENOMIC DNA]</scope>
    <source>
        <strain evidence="2 5">SSC/2</strain>
    </source>
</reference>
<reference evidence="6 7" key="3">
    <citation type="submission" date="2015-09" db="EMBL/GenBank/DDBJ databases">
        <authorList>
            <consortium name="Pathogen Informatics"/>
        </authorList>
    </citation>
    <scope>NUCLEOTIDE SEQUENCE [LARGE SCALE GENOMIC DNA]</scope>
    <source>
        <strain evidence="4 7">2789STDY5608868</strain>
        <strain evidence="3 6">2789STDY5834959</strain>
    </source>
</reference>
<dbReference type="AlphaFoldDB" id="D4MWM1"/>
<reference evidence="2 5" key="1">
    <citation type="submission" date="2010-03" db="EMBL/GenBank/DDBJ databases">
        <title>The genome sequence of Clostridiales sp. SSC/2.</title>
        <authorList>
            <consortium name="metaHIT consortium -- http://www.metahit.eu/"/>
            <person name="Pajon A."/>
            <person name="Turner K."/>
            <person name="Parkhill J."/>
            <person name="Duncan S."/>
            <person name="Flint H."/>
        </authorList>
    </citation>
    <scope>NUCLEOTIDE SEQUENCE [LARGE SCALE GENOMIC DNA]</scope>
    <source>
        <strain evidence="2 5">SSC/2</strain>
    </source>
</reference>
<sequence>MKGAYPVIFTDVDTNILVEVPDLGILTEANEEGKAKGTIADAIEMARDAIGLACINLQDENKPIPEPTPIADVDVTNGTFAEDGKGIVSLVDVDLTEYRRAIDNKMVRRNVTLPNWLNREAEEAHINVSGVLREALMSVLGVTKAR</sequence>
<dbReference type="InterPro" id="IPR031807">
    <property type="entry name" value="HicB-like"/>
</dbReference>
<evidence type="ECO:0000313" key="5">
    <source>
        <dbReference type="Proteomes" id="UP000008960"/>
    </source>
</evidence>
<protein>
    <recommendedName>
        <fullName evidence="1">HicB-like antitoxin of toxin-antitoxin system domain-containing protein</fullName>
    </recommendedName>
</protein>
<evidence type="ECO:0000313" key="7">
    <source>
        <dbReference type="Proteomes" id="UP000095598"/>
    </source>
</evidence>
<name>D4MWM1_ANAHA</name>
<dbReference type="Proteomes" id="UP000008960">
    <property type="component" value="Chromosome"/>
</dbReference>
<dbReference type="Proteomes" id="UP000095598">
    <property type="component" value="Unassembled WGS sequence"/>
</dbReference>
<proteinExistence type="predicted"/>
<dbReference type="EMBL" id="FP929061">
    <property type="protein sequence ID" value="CBL39787.1"/>
    <property type="molecule type" value="Genomic_DNA"/>
</dbReference>
<feature type="domain" description="HicB-like antitoxin of toxin-antitoxin system" evidence="1">
    <location>
        <begin position="14"/>
        <end position="124"/>
    </location>
</feature>
<accession>D4MWM1</accession>
<evidence type="ECO:0000259" key="1">
    <source>
        <dbReference type="Pfam" id="PF15919"/>
    </source>
</evidence>
<dbReference type="KEGG" id="bprl:CL2_30160"/>
<dbReference type="EMBL" id="CYXT01000029">
    <property type="protein sequence ID" value="CUN15425.1"/>
    <property type="molecule type" value="Genomic_DNA"/>
</dbReference>
<dbReference type="Pfam" id="PF15919">
    <property type="entry name" value="HicB_lk_antitox"/>
    <property type="match status" value="1"/>
</dbReference>
<dbReference type="Proteomes" id="UP000095553">
    <property type="component" value="Unassembled WGS sequence"/>
</dbReference>